<dbReference type="InterPro" id="IPR025091">
    <property type="entry name" value="DUF4019"/>
</dbReference>
<dbReference type="SUPFAM" id="SSF46894">
    <property type="entry name" value="C-terminal effector domain of the bipartite response regulators"/>
    <property type="match status" value="1"/>
</dbReference>
<feature type="region of interest" description="Disordered" evidence="1">
    <location>
        <begin position="56"/>
        <end position="103"/>
    </location>
</feature>
<dbReference type="RefSeq" id="WP_239555266.1">
    <property type="nucleotide sequence ID" value="NZ_JBBGZA010000001.1"/>
</dbReference>
<keyword evidence="4" id="KW-1185">Reference proteome</keyword>
<accession>A0ABU8Q175</accession>
<dbReference type="Gene3D" id="1.10.10.10">
    <property type="entry name" value="Winged helix-like DNA-binding domain superfamily/Winged helix DNA-binding domain"/>
    <property type="match status" value="1"/>
</dbReference>
<evidence type="ECO:0000259" key="2">
    <source>
        <dbReference type="PROSITE" id="PS50043"/>
    </source>
</evidence>
<dbReference type="PRINTS" id="PR00038">
    <property type="entry name" value="HTHLUXR"/>
</dbReference>
<name>A0ABU8Q175_9SPHN</name>
<dbReference type="Pfam" id="PF00196">
    <property type="entry name" value="GerE"/>
    <property type="match status" value="1"/>
</dbReference>
<evidence type="ECO:0000313" key="3">
    <source>
        <dbReference type="EMBL" id="MEJ5093501.1"/>
    </source>
</evidence>
<sequence length="250" mass="26986">MADGLQALTEKEKQTLRLLLEGHDAKSMARHLDLSVHTINERLRDARRKLSVSTSKEAARLLRQGEAAPQSLGDTRFGDAPPPPIDQQSGQPSTEPPSPPKTAWAIGGLAMIPFLVTLLALSAPTQAPQAGTPLAVAAAPVTETPVTRAASAFLALLDASNWQESWDATGESFQSLNTVAAWQAASEQARVPLGRMLSRQLLSEADVPAPPKGYRMVRFRTDFENKRGATETVSLDREGDSWKVVGIYIQ</sequence>
<proteinExistence type="predicted"/>
<dbReference type="InterPro" id="IPR016032">
    <property type="entry name" value="Sig_transdc_resp-reg_C-effctor"/>
</dbReference>
<dbReference type="Proteomes" id="UP001380365">
    <property type="component" value="Unassembled WGS sequence"/>
</dbReference>
<dbReference type="EMBL" id="JBBGZA010000001">
    <property type="protein sequence ID" value="MEJ5093501.1"/>
    <property type="molecule type" value="Genomic_DNA"/>
</dbReference>
<comment type="caution">
    <text evidence="3">The sequence shown here is derived from an EMBL/GenBank/DDBJ whole genome shotgun (WGS) entry which is preliminary data.</text>
</comment>
<feature type="domain" description="HTH luxR-type" evidence="2">
    <location>
        <begin position="1"/>
        <end position="66"/>
    </location>
</feature>
<dbReference type="CDD" id="cd06170">
    <property type="entry name" value="LuxR_C_like"/>
    <property type="match status" value="1"/>
</dbReference>
<evidence type="ECO:0000256" key="1">
    <source>
        <dbReference type="SAM" id="MobiDB-lite"/>
    </source>
</evidence>
<dbReference type="InterPro" id="IPR000792">
    <property type="entry name" value="Tscrpt_reg_LuxR_C"/>
</dbReference>
<evidence type="ECO:0000313" key="4">
    <source>
        <dbReference type="Proteomes" id="UP001380365"/>
    </source>
</evidence>
<dbReference type="SMART" id="SM00421">
    <property type="entry name" value="HTH_LUXR"/>
    <property type="match status" value="1"/>
</dbReference>
<organism evidence="3 4">
    <name type="scientific">Sphingomonas molluscorum</name>
    <dbReference type="NCBI Taxonomy" id="418184"/>
    <lineage>
        <taxon>Bacteria</taxon>
        <taxon>Pseudomonadati</taxon>
        <taxon>Pseudomonadota</taxon>
        <taxon>Alphaproteobacteria</taxon>
        <taxon>Sphingomonadales</taxon>
        <taxon>Sphingomonadaceae</taxon>
        <taxon>Sphingomonas</taxon>
    </lineage>
</organism>
<dbReference type="PROSITE" id="PS50043">
    <property type="entry name" value="HTH_LUXR_2"/>
    <property type="match status" value="1"/>
</dbReference>
<gene>
    <name evidence="3" type="ORF">WH159_02925</name>
</gene>
<dbReference type="InterPro" id="IPR036388">
    <property type="entry name" value="WH-like_DNA-bd_sf"/>
</dbReference>
<reference evidence="3 4" key="1">
    <citation type="submission" date="2023-12" db="EMBL/GenBank/DDBJ databases">
        <title>Gut-associated functions are favored during microbiome assembly across C. elegans life.</title>
        <authorList>
            <person name="Zimmermann J."/>
        </authorList>
    </citation>
    <scope>NUCLEOTIDE SEQUENCE [LARGE SCALE GENOMIC DNA]</scope>
    <source>
        <strain evidence="3 4">JUb134</strain>
    </source>
</reference>
<protein>
    <submittedName>
        <fullName evidence="3">DUF4019 domain-containing protein</fullName>
    </submittedName>
</protein>
<dbReference type="Pfam" id="PF13211">
    <property type="entry name" value="DUF4019"/>
    <property type="match status" value="1"/>
</dbReference>